<accession>A0ABY5I4C1</accession>
<proteinExistence type="predicted"/>
<evidence type="ECO:0000256" key="2">
    <source>
        <dbReference type="ARBA" id="ARBA00022597"/>
    </source>
</evidence>
<keyword evidence="1" id="KW-0813">Transport</keyword>
<evidence type="ECO:0000256" key="4">
    <source>
        <dbReference type="SAM" id="Phobius"/>
    </source>
</evidence>
<keyword evidence="3" id="KW-0598">Phosphotransferase system</keyword>
<evidence type="ECO:0000313" key="5">
    <source>
        <dbReference type="EMBL" id="UTY39820.1"/>
    </source>
</evidence>
<feature type="transmembrane region" description="Helical" evidence="4">
    <location>
        <begin position="6"/>
        <end position="27"/>
    </location>
</feature>
<dbReference type="EMBL" id="CP101620">
    <property type="protein sequence ID" value="UTY39820.1"/>
    <property type="molecule type" value="Genomic_DNA"/>
</dbReference>
<keyword evidence="6" id="KW-1185">Reference proteome</keyword>
<keyword evidence="4" id="KW-0812">Transmembrane</keyword>
<dbReference type="InterPro" id="IPR050429">
    <property type="entry name" value="PTS_Glucose_EIICBA"/>
</dbReference>
<keyword evidence="2" id="KW-0762">Sugar transport</keyword>
<evidence type="ECO:0000313" key="6">
    <source>
        <dbReference type="Proteomes" id="UP001060112"/>
    </source>
</evidence>
<dbReference type="Gene3D" id="3.30.1360.60">
    <property type="entry name" value="Glucose permease domain IIB"/>
    <property type="match status" value="1"/>
</dbReference>
<dbReference type="Proteomes" id="UP001060112">
    <property type="component" value="Chromosome"/>
</dbReference>
<name>A0ABY5I4C1_9FIRM</name>
<dbReference type="PANTHER" id="PTHR30009:SF4">
    <property type="entry name" value="PTS SYSTEM N-ACETYLGLUCOSAMINE-SPECIFIC EIICBA COMPONENT"/>
    <property type="match status" value="1"/>
</dbReference>
<evidence type="ECO:0000256" key="3">
    <source>
        <dbReference type="ARBA" id="ARBA00022683"/>
    </source>
</evidence>
<dbReference type="RefSeq" id="WP_290141237.1">
    <property type="nucleotide sequence ID" value="NZ_CP101620.1"/>
</dbReference>
<dbReference type="InterPro" id="IPR036878">
    <property type="entry name" value="Glu_permease_IIB"/>
</dbReference>
<keyword evidence="4" id="KW-0472">Membrane</keyword>
<keyword evidence="4" id="KW-1133">Transmembrane helix</keyword>
<protein>
    <submittedName>
        <fullName evidence="5">PTS transporter subunit EIIB</fullName>
    </submittedName>
</protein>
<dbReference type="SUPFAM" id="SSF55604">
    <property type="entry name" value="Glucose permease domain IIB"/>
    <property type="match status" value="1"/>
</dbReference>
<reference evidence="5" key="1">
    <citation type="submission" date="2022-07" db="EMBL/GenBank/DDBJ databases">
        <title>Faecal culturing of patients with breast cancer.</title>
        <authorList>
            <person name="Teng N.M.Y."/>
            <person name="Kiu R."/>
            <person name="Evans R."/>
            <person name="Baker D.J."/>
            <person name="Zenner C."/>
            <person name="Robinson S.D."/>
            <person name="Hall L.J."/>
        </authorList>
    </citation>
    <scope>NUCLEOTIDE SEQUENCE</scope>
    <source>
        <strain evidence="5">LH1062</strain>
    </source>
</reference>
<evidence type="ECO:0000256" key="1">
    <source>
        <dbReference type="ARBA" id="ARBA00022448"/>
    </source>
</evidence>
<gene>
    <name evidence="5" type="ORF">NMU03_03145</name>
</gene>
<organism evidence="5 6">
    <name type="scientific">Allocoprobacillus halotolerans</name>
    <dbReference type="NCBI Taxonomy" id="2944914"/>
    <lineage>
        <taxon>Bacteria</taxon>
        <taxon>Bacillati</taxon>
        <taxon>Bacillota</taxon>
        <taxon>Erysipelotrichia</taxon>
        <taxon>Erysipelotrichales</taxon>
        <taxon>Erysipelotrichaceae</taxon>
        <taxon>Allocoprobacillus</taxon>
    </lineage>
</organism>
<sequence length="115" mass="12607">MDIEYIFIAIVIVVALVLLYLGFVHLIKNKRLNQEFQSTLPIQELLEALGGSQNLKEVRHTASKVTVVLGDQQLIDIDKIKSLGASGIVEGPTSLAMIFGKQSESIAADLKRFIA</sequence>
<dbReference type="PANTHER" id="PTHR30009">
    <property type="entry name" value="CYTOCHROME C-TYPE SYNTHESIS PROTEIN AND PTS TRANSMEMBRANE COMPONENT"/>
    <property type="match status" value="1"/>
</dbReference>